<protein>
    <submittedName>
        <fullName evidence="2">Uncharacterized protein</fullName>
    </submittedName>
</protein>
<evidence type="ECO:0000313" key="3">
    <source>
        <dbReference type="Proteomes" id="UP000823405"/>
    </source>
</evidence>
<feature type="compositionally biased region" description="Low complexity" evidence="1">
    <location>
        <begin position="38"/>
        <end position="61"/>
    </location>
</feature>
<sequence>MAGNRTRISARLQPVAAALASAPGSASISTVLASITGSSSPVIRPSTTSTITTTATASTTSRPRRSRTPRDSHRAANATTSGQPESEQGLAASTTDVTSPSPLPAAPVPIVDATSSIQEGAHTRDNDLISIGTEALPTSVSTAVTLVAIEPIASSDQSNNSANIVNPEPDAVSIATVATSFPTPAMGKPGSFSAPIESSAASSSTTTD</sequence>
<dbReference type="Proteomes" id="UP000823405">
    <property type="component" value="Unassembled WGS sequence"/>
</dbReference>
<feature type="non-terminal residue" evidence="2">
    <location>
        <position position="208"/>
    </location>
</feature>
<evidence type="ECO:0000256" key="1">
    <source>
        <dbReference type="SAM" id="MobiDB-lite"/>
    </source>
</evidence>
<accession>A0A9P6UUA5</accession>
<keyword evidence="3" id="KW-1185">Reference proteome</keyword>
<name>A0A9P6UUA5_9FUNG</name>
<comment type="caution">
    <text evidence="2">The sequence shown here is derived from an EMBL/GenBank/DDBJ whole genome shotgun (WGS) entry which is preliminary data.</text>
</comment>
<feature type="compositionally biased region" description="Low complexity" evidence="1">
    <location>
        <begin position="191"/>
        <end position="208"/>
    </location>
</feature>
<evidence type="ECO:0000313" key="2">
    <source>
        <dbReference type="EMBL" id="KAG0321160.1"/>
    </source>
</evidence>
<organism evidence="2 3">
    <name type="scientific">Linnemannia gamsii</name>
    <dbReference type="NCBI Taxonomy" id="64522"/>
    <lineage>
        <taxon>Eukaryota</taxon>
        <taxon>Fungi</taxon>
        <taxon>Fungi incertae sedis</taxon>
        <taxon>Mucoromycota</taxon>
        <taxon>Mortierellomycotina</taxon>
        <taxon>Mortierellomycetes</taxon>
        <taxon>Mortierellales</taxon>
        <taxon>Mortierellaceae</taxon>
        <taxon>Linnemannia</taxon>
    </lineage>
</organism>
<dbReference type="EMBL" id="JAAAIN010000074">
    <property type="protein sequence ID" value="KAG0321160.1"/>
    <property type="molecule type" value="Genomic_DNA"/>
</dbReference>
<dbReference type="AlphaFoldDB" id="A0A9P6UUA5"/>
<gene>
    <name evidence="2" type="ORF">BGZ97_011991</name>
</gene>
<proteinExistence type="predicted"/>
<feature type="region of interest" description="Disordered" evidence="1">
    <location>
        <begin position="184"/>
        <end position="208"/>
    </location>
</feature>
<feature type="region of interest" description="Disordered" evidence="1">
    <location>
        <begin position="36"/>
        <end position="108"/>
    </location>
</feature>
<reference evidence="2" key="1">
    <citation type="journal article" date="2020" name="Fungal Divers.">
        <title>Resolving the Mortierellaceae phylogeny through synthesis of multi-gene phylogenetics and phylogenomics.</title>
        <authorList>
            <person name="Vandepol N."/>
            <person name="Liber J."/>
            <person name="Desiro A."/>
            <person name="Na H."/>
            <person name="Kennedy M."/>
            <person name="Barry K."/>
            <person name="Grigoriev I.V."/>
            <person name="Miller A.N."/>
            <person name="O'Donnell K."/>
            <person name="Stajich J.E."/>
            <person name="Bonito G."/>
        </authorList>
    </citation>
    <scope>NUCLEOTIDE SEQUENCE</scope>
    <source>
        <strain evidence="2">NVP60</strain>
    </source>
</reference>
<feature type="compositionally biased region" description="Polar residues" evidence="1">
    <location>
        <begin position="77"/>
        <end position="100"/>
    </location>
</feature>